<evidence type="ECO:0000256" key="5">
    <source>
        <dbReference type="ARBA" id="ARBA00023136"/>
    </source>
</evidence>
<evidence type="ECO:0000256" key="3">
    <source>
        <dbReference type="ARBA" id="ARBA00022692"/>
    </source>
</evidence>
<dbReference type="AlphaFoldDB" id="A0A6P8RWX7"/>
<dbReference type="PANTHER" id="PTHR11266">
    <property type="entry name" value="PEROXISOMAL MEMBRANE PROTEIN 2, PXMP2 MPV17"/>
    <property type="match status" value="1"/>
</dbReference>
<dbReference type="GO" id="GO:0016020">
    <property type="term" value="C:membrane"/>
    <property type="evidence" value="ECO:0007669"/>
    <property type="project" value="UniProtKB-SubCell"/>
</dbReference>
<keyword evidence="4 6" id="KW-1133">Transmembrane helix</keyword>
<dbReference type="GO" id="GO:0061668">
    <property type="term" value="P:mitochondrial ribosome assembly"/>
    <property type="evidence" value="ECO:0007669"/>
    <property type="project" value="TreeGrafter"/>
</dbReference>
<evidence type="ECO:0000256" key="6">
    <source>
        <dbReference type="RuleBase" id="RU363053"/>
    </source>
</evidence>
<dbReference type="InParanoid" id="A0A6P8RWX7"/>
<dbReference type="FunCoup" id="A0A6P8RWX7">
    <property type="interactions" value="794"/>
</dbReference>
<comment type="subcellular location">
    <subcellularLocation>
        <location evidence="1">Membrane</location>
        <topology evidence="1">Multi-pass membrane protein</topology>
    </subcellularLocation>
</comment>
<dbReference type="CTD" id="84769"/>
<dbReference type="KEGG" id="gsh:117364519"/>
<evidence type="ECO:0000256" key="4">
    <source>
        <dbReference type="ARBA" id="ARBA00022989"/>
    </source>
</evidence>
<sequence>MTGSPFMRLSRYISRMAFRIVLLCGNQLLLLVSAGQCVFVSQAISVVRKMLPQGRILMNRLSVYWKPFFKGRFLLVTNTLTCGALLATGDTFQQTREIRKNPGSKRNLTRTGRMFAIGCSMGPFMHFWYLWLDGLFPGKGIKTVMKKVFIDQIICSPALGAWYFLGMGSMEGHTVDESWKEFKGKFWEFYRADCCVWPVAQMINFYFLAPNYRVVYVNLVTVGWDTYLSYLKHRVCASQVDEVTDDLDTESRSGISVDHHANIQPSLPKKLDDKF</sequence>
<dbReference type="Proteomes" id="UP000515159">
    <property type="component" value="Chromosome 8"/>
</dbReference>
<proteinExistence type="inferred from homology"/>
<dbReference type="GeneID" id="117364519"/>
<evidence type="ECO:0000256" key="2">
    <source>
        <dbReference type="ARBA" id="ARBA00006824"/>
    </source>
</evidence>
<dbReference type="GO" id="GO:0005739">
    <property type="term" value="C:mitochondrion"/>
    <property type="evidence" value="ECO:0007669"/>
    <property type="project" value="TreeGrafter"/>
</dbReference>
<comment type="similarity">
    <text evidence="2 6">Belongs to the peroxisomal membrane protein PXMP2/4 family.</text>
</comment>
<protein>
    <submittedName>
        <fullName evidence="8">Mpv17-like protein 2 isoform X1</fullName>
    </submittedName>
</protein>
<gene>
    <name evidence="8" type="primary">MPV17L2</name>
</gene>
<dbReference type="Pfam" id="PF04117">
    <property type="entry name" value="Mpv17_PMP22"/>
    <property type="match status" value="1"/>
</dbReference>
<keyword evidence="5 6" id="KW-0472">Membrane</keyword>
<keyword evidence="7" id="KW-1185">Reference proteome</keyword>
<feature type="transmembrane region" description="Helical" evidence="6">
    <location>
        <begin position="73"/>
        <end position="92"/>
    </location>
</feature>
<dbReference type="PANTHER" id="PTHR11266:SF8">
    <property type="entry name" value="MPV17-LIKE PROTEIN 2"/>
    <property type="match status" value="1"/>
</dbReference>
<evidence type="ECO:0000313" key="7">
    <source>
        <dbReference type="Proteomes" id="UP000515159"/>
    </source>
</evidence>
<reference evidence="8" key="1">
    <citation type="submission" date="2025-08" db="UniProtKB">
        <authorList>
            <consortium name="RefSeq"/>
        </authorList>
    </citation>
    <scope>IDENTIFICATION</scope>
</reference>
<keyword evidence="3 6" id="KW-0812">Transmembrane</keyword>
<accession>A0A6P8RWX7</accession>
<feature type="transmembrane region" description="Helical" evidence="6">
    <location>
        <begin position="113"/>
        <end position="132"/>
    </location>
</feature>
<dbReference type="InterPro" id="IPR007248">
    <property type="entry name" value="Mpv17_PMP22"/>
</dbReference>
<name>A0A6P8RWX7_GEOSA</name>
<evidence type="ECO:0000313" key="8">
    <source>
        <dbReference type="RefSeq" id="XP_033809673.1"/>
    </source>
</evidence>
<organism evidence="7 8">
    <name type="scientific">Geotrypetes seraphini</name>
    <name type="common">Gaboon caecilian</name>
    <name type="synonym">Caecilia seraphini</name>
    <dbReference type="NCBI Taxonomy" id="260995"/>
    <lineage>
        <taxon>Eukaryota</taxon>
        <taxon>Metazoa</taxon>
        <taxon>Chordata</taxon>
        <taxon>Craniata</taxon>
        <taxon>Vertebrata</taxon>
        <taxon>Euteleostomi</taxon>
        <taxon>Amphibia</taxon>
        <taxon>Gymnophiona</taxon>
        <taxon>Geotrypetes</taxon>
    </lineage>
</organism>
<dbReference type="RefSeq" id="XP_033809673.1">
    <property type="nucleotide sequence ID" value="XM_033953782.1"/>
</dbReference>
<dbReference type="OrthoDB" id="10267969at2759"/>
<evidence type="ECO:0000256" key="1">
    <source>
        <dbReference type="ARBA" id="ARBA00004141"/>
    </source>
</evidence>